<dbReference type="PIRSF" id="PIRSF021441">
    <property type="entry name" value="DUF1453"/>
    <property type="match status" value="1"/>
</dbReference>
<feature type="transmembrane region" description="Helical" evidence="1">
    <location>
        <begin position="131"/>
        <end position="148"/>
    </location>
</feature>
<keyword evidence="1" id="KW-0472">Membrane</keyword>
<dbReference type="EMBL" id="CP003923">
    <property type="protein sequence ID" value="AIC95380.1"/>
    <property type="molecule type" value="Genomic_DNA"/>
</dbReference>
<reference evidence="2 3" key="1">
    <citation type="journal article" date="2014" name="Gene">
        <title>A comparative genomic analysis of the alkalitolerant soil bacterium Bacillus lehensis G1.</title>
        <authorList>
            <person name="Noor Y.M."/>
            <person name="Samsulrizal N.H."/>
            <person name="Jema'on N.A."/>
            <person name="Low K.O."/>
            <person name="Ramli A.N."/>
            <person name="Alias N.I."/>
            <person name="Damis S.I."/>
            <person name="Fuzi S.F."/>
            <person name="Isa M.N."/>
            <person name="Murad A.M."/>
            <person name="Raih M.F."/>
            <person name="Bakar F.D."/>
            <person name="Najimudin N."/>
            <person name="Mahadi N.M."/>
            <person name="Illias R.M."/>
        </authorList>
    </citation>
    <scope>NUCLEOTIDE SEQUENCE [LARGE SCALE GENOMIC DNA]</scope>
    <source>
        <strain evidence="2 3">G1</strain>
    </source>
</reference>
<dbReference type="AlphaFoldDB" id="A0A060M033"/>
<dbReference type="InterPro" id="IPR058247">
    <property type="entry name" value="DUF1453"/>
</dbReference>
<dbReference type="RefSeq" id="WP_038482152.1">
    <property type="nucleotide sequence ID" value="NZ_CP003923.1"/>
</dbReference>
<keyword evidence="1" id="KW-1133">Transmembrane helix</keyword>
<dbReference type="InterPro" id="IPR031306">
    <property type="entry name" value="CcdC"/>
</dbReference>
<accession>A0A060M033</accession>
<feature type="transmembrane region" description="Helical" evidence="1">
    <location>
        <begin position="6"/>
        <end position="28"/>
    </location>
</feature>
<proteinExistence type="predicted"/>
<name>A0A060M033_9BACI</name>
<feature type="transmembrane region" description="Helical" evidence="1">
    <location>
        <begin position="40"/>
        <end position="56"/>
    </location>
</feature>
<feature type="transmembrane region" description="Helical" evidence="1">
    <location>
        <begin position="62"/>
        <end position="81"/>
    </location>
</feature>
<evidence type="ECO:0000313" key="3">
    <source>
        <dbReference type="Proteomes" id="UP000027142"/>
    </source>
</evidence>
<dbReference type="eggNOG" id="COG4846">
    <property type="taxonomic scope" value="Bacteria"/>
</dbReference>
<dbReference type="Proteomes" id="UP000027142">
    <property type="component" value="Chromosome"/>
</dbReference>
<feature type="transmembrane region" description="Helical" evidence="1">
    <location>
        <begin position="101"/>
        <end position="119"/>
    </location>
</feature>
<keyword evidence="3" id="KW-1185">Reference proteome</keyword>
<dbReference type="PANTHER" id="PTHR39164">
    <property type="entry name" value="PROTEIN CCDC"/>
    <property type="match status" value="1"/>
</dbReference>
<dbReference type="OrthoDB" id="120091at2"/>
<organism evidence="2 3">
    <name type="scientific">Shouchella lehensis G1</name>
    <dbReference type="NCBI Taxonomy" id="1246626"/>
    <lineage>
        <taxon>Bacteria</taxon>
        <taxon>Bacillati</taxon>
        <taxon>Bacillota</taxon>
        <taxon>Bacilli</taxon>
        <taxon>Bacillales</taxon>
        <taxon>Bacillaceae</taxon>
        <taxon>Shouchella</taxon>
    </lineage>
</organism>
<dbReference type="PATRIC" id="fig|1246626.3.peg.2809"/>
<protein>
    <recommendedName>
        <fullName evidence="4">Membrane protein CcdC involved in cytochrome C biogenesis</fullName>
    </recommendedName>
</protein>
<gene>
    <name evidence="2" type="ORF">BleG1_2815</name>
</gene>
<dbReference type="STRING" id="1246626.BleG1_2815"/>
<dbReference type="HOGENOM" id="CLU_112887_0_0_9"/>
<evidence type="ECO:0008006" key="4">
    <source>
        <dbReference type="Google" id="ProtNLM"/>
    </source>
</evidence>
<sequence>MEETNWVLVVIPIVIAALMGSAALIIRMKAAKRPTSARRIMIPPLAMSTGALMFLYEPTRPPLFYVIEAVVVGFIFSLILIYTSKFEIRDGDIYLKRSKAFAYILVILLLVRIVFRLVVGQNIDPAELSGMFFILAFSMLLPWRIAMLRRYAKLKQNLNQYPTS</sequence>
<dbReference type="KEGG" id="ble:BleG1_2815"/>
<dbReference type="Pfam" id="PF07301">
    <property type="entry name" value="DUF1453"/>
    <property type="match status" value="1"/>
</dbReference>
<dbReference type="PANTHER" id="PTHR39164:SF1">
    <property type="entry name" value="PROTEIN CCDC"/>
    <property type="match status" value="1"/>
</dbReference>
<evidence type="ECO:0000313" key="2">
    <source>
        <dbReference type="EMBL" id="AIC95380.1"/>
    </source>
</evidence>
<keyword evidence="1" id="KW-0812">Transmembrane</keyword>
<evidence type="ECO:0000256" key="1">
    <source>
        <dbReference type="SAM" id="Phobius"/>
    </source>
</evidence>